<protein>
    <submittedName>
        <fullName evidence="2">Uncharacterized protein</fullName>
    </submittedName>
</protein>
<keyword evidence="1" id="KW-1133">Transmembrane helix</keyword>
<dbReference type="EMBL" id="MAYG01000012">
    <property type="protein sequence ID" value="OCA71235.1"/>
    <property type="molecule type" value="Genomic_DNA"/>
</dbReference>
<dbReference type="Proteomes" id="UP000093432">
    <property type="component" value="Unassembled WGS sequence"/>
</dbReference>
<proteinExistence type="predicted"/>
<keyword evidence="1" id="KW-0812">Transmembrane</keyword>
<feature type="transmembrane region" description="Helical" evidence="1">
    <location>
        <begin position="69"/>
        <end position="95"/>
    </location>
</feature>
<reference evidence="3" key="1">
    <citation type="submission" date="2016-07" db="EMBL/GenBank/DDBJ databases">
        <authorList>
            <person name="Florea S."/>
            <person name="Webb J.S."/>
            <person name="Jaromczyk J."/>
            <person name="Schardl C.L."/>
        </authorList>
    </citation>
    <scope>NUCLEOTIDE SEQUENCE [LARGE SCALE GENOMIC DNA]</scope>
    <source>
        <strain evidence="3">CC-VM-7</strain>
    </source>
</reference>
<evidence type="ECO:0000313" key="2">
    <source>
        <dbReference type="EMBL" id="OCA71235.1"/>
    </source>
</evidence>
<feature type="transmembrane region" description="Helical" evidence="1">
    <location>
        <begin position="35"/>
        <end position="57"/>
    </location>
</feature>
<sequence>MIIRYGQIKNQRRDHQEGEFAILALSDDFQAMISILKSLLLILEFLKVSILLTRIFLLKTALIWKKNNVFISLVTMGIPFPVLPQVLILNLFFYLDFYPAK</sequence>
<keyword evidence="1" id="KW-0472">Membrane</keyword>
<evidence type="ECO:0000313" key="3">
    <source>
        <dbReference type="Proteomes" id="UP000093432"/>
    </source>
</evidence>
<comment type="caution">
    <text evidence="2">The sequence shown here is derived from an EMBL/GenBank/DDBJ whole genome shotgun (WGS) entry which is preliminary data.</text>
</comment>
<name>A0A1B8ZHZ2_9FLAO</name>
<gene>
    <name evidence="2" type="ORF">BBI00_16005</name>
</gene>
<dbReference type="AlphaFoldDB" id="A0A1B8ZHZ2"/>
<evidence type="ECO:0000256" key="1">
    <source>
        <dbReference type="SAM" id="Phobius"/>
    </source>
</evidence>
<accession>A0A1B8ZHZ2</accession>
<organism evidence="2 3">
    <name type="scientific">Chryseobacterium arthrosphaerae</name>
    <dbReference type="NCBI Taxonomy" id="651561"/>
    <lineage>
        <taxon>Bacteria</taxon>
        <taxon>Pseudomonadati</taxon>
        <taxon>Bacteroidota</taxon>
        <taxon>Flavobacteriia</taxon>
        <taxon>Flavobacteriales</taxon>
        <taxon>Weeksellaceae</taxon>
        <taxon>Chryseobacterium group</taxon>
        <taxon>Chryseobacterium</taxon>
    </lineage>
</organism>